<dbReference type="Proteomes" id="UP000325134">
    <property type="component" value="Unassembled WGS sequence"/>
</dbReference>
<keyword evidence="1" id="KW-0472">Membrane</keyword>
<sequence>MKQSRLMSFCEAIANVAVGYCIAVLTQILIFPMFGLHTTLAQNLQMGAVFTVVSIARSFALRRVFEAIRVRSKKPPPKISDGSVRARLPYRRDFSGTAARDQSSIR</sequence>
<keyword evidence="1" id="KW-1133">Transmembrane helix</keyword>
<feature type="transmembrane region" description="Helical" evidence="1">
    <location>
        <begin position="12"/>
        <end position="34"/>
    </location>
</feature>
<dbReference type="AlphaFoldDB" id="A0A1M4V3M1"/>
<organism evidence="2 3">
    <name type="scientific">Ruegeria intermedia</name>
    <dbReference type="NCBI Taxonomy" id="996115"/>
    <lineage>
        <taxon>Bacteria</taxon>
        <taxon>Pseudomonadati</taxon>
        <taxon>Pseudomonadota</taxon>
        <taxon>Alphaproteobacteria</taxon>
        <taxon>Rhodobacterales</taxon>
        <taxon>Roseobacteraceae</taxon>
        <taxon>Ruegeria</taxon>
    </lineage>
</organism>
<dbReference type="EMBL" id="FQVK01000005">
    <property type="protein sequence ID" value="SHE63493.1"/>
    <property type="molecule type" value="Genomic_DNA"/>
</dbReference>
<dbReference type="RefSeq" id="WP_394349762.1">
    <property type="nucleotide sequence ID" value="NZ_FQVK01000005.1"/>
</dbReference>
<reference evidence="2 3" key="1">
    <citation type="submission" date="2016-11" db="EMBL/GenBank/DDBJ databases">
        <authorList>
            <person name="Varghese N."/>
            <person name="Submissions S."/>
        </authorList>
    </citation>
    <scope>NUCLEOTIDE SEQUENCE [LARGE SCALE GENOMIC DNA]</scope>
    <source>
        <strain evidence="2 3">DSM 29341</strain>
    </source>
</reference>
<dbReference type="Pfam" id="PF23858">
    <property type="entry name" value="DUF7220"/>
    <property type="match status" value="1"/>
</dbReference>
<gene>
    <name evidence="2" type="ORF">SAMN05444279_105115</name>
</gene>
<feature type="transmembrane region" description="Helical" evidence="1">
    <location>
        <begin position="46"/>
        <end position="65"/>
    </location>
</feature>
<evidence type="ECO:0000313" key="3">
    <source>
        <dbReference type="Proteomes" id="UP000325134"/>
    </source>
</evidence>
<evidence type="ECO:0000313" key="2">
    <source>
        <dbReference type="EMBL" id="SHE63493.1"/>
    </source>
</evidence>
<protein>
    <submittedName>
        <fullName evidence="2">Uncharacterized protein</fullName>
    </submittedName>
</protein>
<name>A0A1M4V3M1_9RHOB</name>
<dbReference type="InterPro" id="IPR055644">
    <property type="entry name" value="DUF7220"/>
</dbReference>
<keyword evidence="1" id="KW-0812">Transmembrane</keyword>
<proteinExistence type="predicted"/>
<evidence type="ECO:0000256" key="1">
    <source>
        <dbReference type="SAM" id="Phobius"/>
    </source>
</evidence>
<accession>A0A1M4V3M1</accession>
<keyword evidence="3" id="KW-1185">Reference proteome</keyword>